<keyword evidence="16" id="KW-1185">Reference proteome</keyword>
<keyword evidence="7" id="KW-0378">Hydrolase</keyword>
<dbReference type="Gene3D" id="3.40.350.10">
    <property type="entry name" value="Creatinase/prolidase N-terminal domain"/>
    <property type="match status" value="1"/>
</dbReference>
<dbReference type="InterPro" id="IPR036005">
    <property type="entry name" value="Creatinase/aminopeptidase-like"/>
</dbReference>
<dbReference type="InterPro" id="IPR000994">
    <property type="entry name" value="Pept_M24"/>
</dbReference>
<organism evidence="15 16">
    <name type="scientific">Nitrosococcus watsoni (strain C-113)</name>
    <dbReference type="NCBI Taxonomy" id="105559"/>
    <lineage>
        <taxon>Bacteria</taxon>
        <taxon>Pseudomonadati</taxon>
        <taxon>Pseudomonadota</taxon>
        <taxon>Gammaproteobacteria</taxon>
        <taxon>Chromatiales</taxon>
        <taxon>Chromatiaceae</taxon>
        <taxon>Nitrosococcus</taxon>
    </lineage>
</organism>
<feature type="domain" description="Aminopeptidase P N-terminal" evidence="14">
    <location>
        <begin position="1"/>
        <end position="135"/>
    </location>
</feature>
<dbReference type="NCBIfam" id="NF008131">
    <property type="entry name" value="PRK10879.1"/>
    <property type="match status" value="1"/>
</dbReference>
<dbReference type="Gene3D" id="3.90.230.10">
    <property type="entry name" value="Creatinase/methionine aminopeptidase superfamily"/>
    <property type="match status" value="1"/>
</dbReference>
<comment type="catalytic activity">
    <reaction evidence="1">
        <text>Release of any N-terminal amino acid, including proline, that is linked to proline, even from a dipeptide or tripeptide.</text>
        <dbReference type="EC" id="3.4.11.9"/>
    </reaction>
</comment>
<dbReference type="RefSeq" id="WP_013219611.1">
    <property type="nucleotide sequence ID" value="NC_014315.1"/>
</dbReference>
<dbReference type="PANTHER" id="PTHR43226:SF4">
    <property type="entry name" value="XAA-PRO AMINOPEPTIDASE 3"/>
    <property type="match status" value="1"/>
</dbReference>
<evidence type="ECO:0000256" key="10">
    <source>
        <dbReference type="ARBA" id="ARBA00069363"/>
    </source>
</evidence>
<dbReference type="FunFam" id="3.90.230.10:FF:000002">
    <property type="entry name" value="Xaa-Pro aminopeptidase 3"/>
    <property type="match status" value="1"/>
</dbReference>
<evidence type="ECO:0000259" key="14">
    <source>
        <dbReference type="SMART" id="SM01011"/>
    </source>
</evidence>
<evidence type="ECO:0000256" key="8">
    <source>
        <dbReference type="ARBA" id="ARBA00023049"/>
    </source>
</evidence>
<evidence type="ECO:0000256" key="1">
    <source>
        <dbReference type="ARBA" id="ARBA00001424"/>
    </source>
</evidence>
<name>D8KAW9_NITWC</name>
<protein>
    <recommendedName>
        <fullName evidence="10">Xaa-Pro aminopeptidase</fullName>
        <ecNumber evidence="4">3.4.11.9</ecNumber>
    </recommendedName>
    <alternativeName>
        <fullName evidence="11">Aminopeptidase P II</fullName>
    </alternativeName>
    <alternativeName>
        <fullName evidence="12">X-Pro aminopeptidase</fullName>
    </alternativeName>
</protein>
<dbReference type="CDD" id="cd01087">
    <property type="entry name" value="Prolidase"/>
    <property type="match status" value="1"/>
</dbReference>
<dbReference type="InterPro" id="IPR001131">
    <property type="entry name" value="Peptidase_M24B_aminopep-P_CS"/>
</dbReference>
<dbReference type="EC" id="3.4.11.9" evidence="4"/>
<dbReference type="SUPFAM" id="SSF53092">
    <property type="entry name" value="Creatinase/prolidase N-terminal domain"/>
    <property type="match status" value="1"/>
</dbReference>
<evidence type="ECO:0000256" key="2">
    <source>
        <dbReference type="ARBA" id="ARBA00001936"/>
    </source>
</evidence>
<dbReference type="EMBL" id="CP002086">
    <property type="protein sequence ID" value="ADJ27503.1"/>
    <property type="molecule type" value="Genomic_DNA"/>
</dbReference>
<evidence type="ECO:0000256" key="5">
    <source>
        <dbReference type="ARBA" id="ARBA00022670"/>
    </source>
</evidence>
<dbReference type="InterPro" id="IPR029149">
    <property type="entry name" value="Creatin/AminoP/Spt16_N"/>
</dbReference>
<dbReference type="InterPro" id="IPR007865">
    <property type="entry name" value="Aminopep_P_N"/>
</dbReference>
<comment type="cofactor">
    <cofactor evidence="2">
        <name>Mn(2+)</name>
        <dbReference type="ChEBI" id="CHEBI:29035"/>
    </cofactor>
</comment>
<evidence type="ECO:0000256" key="9">
    <source>
        <dbReference type="ARBA" id="ARBA00023211"/>
    </source>
</evidence>
<dbReference type="OrthoDB" id="9806388at2"/>
<evidence type="ECO:0000256" key="4">
    <source>
        <dbReference type="ARBA" id="ARBA00012574"/>
    </source>
</evidence>
<evidence type="ECO:0000256" key="12">
    <source>
        <dbReference type="ARBA" id="ARBA00081411"/>
    </source>
</evidence>
<comment type="similarity">
    <text evidence="3 13">Belongs to the peptidase M24B family.</text>
</comment>
<dbReference type="SUPFAM" id="SSF55920">
    <property type="entry name" value="Creatinase/aminopeptidase"/>
    <property type="match status" value="1"/>
</dbReference>
<sequence>MEAKEFARRRKRLLQMMGEDSIAILPTASIYPRNRDVMFPFRADSDFYYLTGFPEPEAVAVFVPGRKHGEYLLFCREQDPEKEIWEGRRASTQGACKYYGADDSFPITDIDDILPGLLEDKARVYYAMGYYPAFDQRMIGWVNHIRRASRAGKRPPGEFIALDHLLHEMRLIKSAQEIKTMREAARISAQAHIRAMEICQPGIMEYQIEAEYLHHFFSHGCRAPAYPSIVGSGGNACILHYTDNNARLKKGDLLLIDAGAEYDYYAADITRTFPVSGRFSSAQRSIYELVLEAQLAAIAEVQPGNHWNQPHEAAVQVLTEGLAALGLLKGRVSTLLKKEHYRRFYMHRTGHWLGMDVHDVGDYKVDGEWRTFEPGMTLTVEPGVYIPADSQGIAKKWWNIGVRIEDDVLVTKEGCELLSADVPKTVDEIETLMASSQRGASAL</sequence>
<evidence type="ECO:0000256" key="3">
    <source>
        <dbReference type="ARBA" id="ARBA00008766"/>
    </source>
</evidence>
<keyword evidence="9" id="KW-0464">Manganese</keyword>
<evidence type="ECO:0000256" key="13">
    <source>
        <dbReference type="RuleBase" id="RU000590"/>
    </source>
</evidence>
<evidence type="ECO:0000313" key="16">
    <source>
        <dbReference type="Proteomes" id="UP000000393"/>
    </source>
</evidence>
<dbReference type="PANTHER" id="PTHR43226">
    <property type="entry name" value="XAA-PRO AMINOPEPTIDASE 3"/>
    <property type="match status" value="1"/>
</dbReference>
<evidence type="ECO:0000313" key="15">
    <source>
        <dbReference type="EMBL" id="ADJ27503.1"/>
    </source>
</evidence>
<dbReference type="GO" id="GO:0005829">
    <property type="term" value="C:cytosol"/>
    <property type="evidence" value="ECO:0007669"/>
    <property type="project" value="TreeGrafter"/>
</dbReference>
<dbReference type="KEGG" id="nwa:Nwat_0540"/>
<proteinExistence type="inferred from homology"/>
<dbReference type="Proteomes" id="UP000000393">
    <property type="component" value="Chromosome"/>
</dbReference>
<keyword evidence="5" id="KW-0645">Protease</keyword>
<keyword evidence="8" id="KW-0482">Metalloprotease</keyword>
<keyword evidence="6 13" id="KW-0479">Metal-binding</keyword>
<dbReference type="GO" id="GO:0030145">
    <property type="term" value="F:manganese ion binding"/>
    <property type="evidence" value="ECO:0007669"/>
    <property type="project" value="InterPro"/>
</dbReference>
<evidence type="ECO:0000256" key="11">
    <source>
        <dbReference type="ARBA" id="ARBA00075356"/>
    </source>
</evidence>
<dbReference type="GO" id="GO:0070006">
    <property type="term" value="F:metalloaminopeptidase activity"/>
    <property type="evidence" value="ECO:0007669"/>
    <property type="project" value="InterPro"/>
</dbReference>
<evidence type="ECO:0000256" key="7">
    <source>
        <dbReference type="ARBA" id="ARBA00022801"/>
    </source>
</evidence>
<dbReference type="PROSITE" id="PS00491">
    <property type="entry name" value="PROLINE_PEPTIDASE"/>
    <property type="match status" value="1"/>
</dbReference>
<dbReference type="InterPro" id="IPR052433">
    <property type="entry name" value="X-Pro_dipept-like"/>
</dbReference>
<dbReference type="Pfam" id="PF05195">
    <property type="entry name" value="AMP_N"/>
    <property type="match status" value="1"/>
</dbReference>
<accession>D8KAW9</accession>
<dbReference type="GO" id="GO:0006508">
    <property type="term" value="P:proteolysis"/>
    <property type="evidence" value="ECO:0007669"/>
    <property type="project" value="UniProtKB-KW"/>
</dbReference>
<dbReference type="eggNOG" id="COG0006">
    <property type="taxonomic scope" value="Bacteria"/>
</dbReference>
<reference evidence="15 16" key="1">
    <citation type="submission" date="2010-06" db="EMBL/GenBank/DDBJ databases">
        <title>Complete sequence of chromosome of Nitrosococcus watsoni C-113.</title>
        <authorList>
            <consortium name="US DOE Joint Genome Institute"/>
            <person name="Lucas S."/>
            <person name="Copeland A."/>
            <person name="Lapidus A."/>
            <person name="Cheng J.-F."/>
            <person name="Bruce D."/>
            <person name="Goodwin L."/>
            <person name="Pitluck S."/>
            <person name="Malfatti S.A."/>
            <person name="Chain P.S.G."/>
            <person name="Land M."/>
            <person name="Hauser L."/>
            <person name="Kyrpides N."/>
            <person name="Ivanova N."/>
            <person name="Cambell M.A."/>
            <person name="Heidelberg J.F."/>
            <person name="Klotz M.G."/>
            <person name="Woyke T."/>
        </authorList>
    </citation>
    <scope>NUCLEOTIDE SEQUENCE [LARGE SCALE GENOMIC DNA]</scope>
    <source>
        <strain evidence="15 16">C-113</strain>
    </source>
</reference>
<dbReference type="HOGENOM" id="CLU_017266_1_0_6"/>
<dbReference type="Pfam" id="PF00557">
    <property type="entry name" value="Peptidase_M24"/>
    <property type="match status" value="1"/>
</dbReference>
<dbReference type="MEROPS" id="M24.004"/>
<dbReference type="AlphaFoldDB" id="D8KAW9"/>
<evidence type="ECO:0000256" key="6">
    <source>
        <dbReference type="ARBA" id="ARBA00022723"/>
    </source>
</evidence>
<dbReference type="STRING" id="105559.Nwat_0540"/>
<gene>
    <name evidence="15" type="ordered locus">Nwat_0540</name>
</gene>
<dbReference type="SMART" id="SM01011">
    <property type="entry name" value="AMP_N"/>
    <property type="match status" value="1"/>
</dbReference>